<dbReference type="PANTHER" id="PTHR43581">
    <property type="entry name" value="ATP/GTP PHOSPHATASE"/>
    <property type="match status" value="1"/>
</dbReference>
<comment type="caution">
    <text evidence="2">The sequence shown here is derived from an EMBL/GenBank/DDBJ whole genome shotgun (WGS) entry which is preliminary data.</text>
</comment>
<name>A0A1U7M3U7_TISCR</name>
<reference evidence="2 3" key="1">
    <citation type="submission" date="2016-02" db="EMBL/GenBank/DDBJ databases">
        <title>Genome sequence of Tissierella creatinophila DSM 6911.</title>
        <authorList>
            <person name="Poehlein A."/>
            <person name="Daniel R."/>
        </authorList>
    </citation>
    <scope>NUCLEOTIDE SEQUENCE [LARGE SCALE GENOMIC DNA]</scope>
    <source>
        <strain evidence="2 3">DSM 6911</strain>
    </source>
</reference>
<organism evidence="2 3">
    <name type="scientific">Tissierella creatinophila DSM 6911</name>
    <dbReference type="NCBI Taxonomy" id="1123403"/>
    <lineage>
        <taxon>Bacteria</taxon>
        <taxon>Bacillati</taxon>
        <taxon>Bacillota</taxon>
        <taxon>Tissierellia</taxon>
        <taxon>Tissierellales</taxon>
        <taxon>Tissierellaceae</taxon>
        <taxon>Tissierella</taxon>
    </lineage>
</organism>
<dbReference type="EMBL" id="LTDM01000053">
    <property type="protein sequence ID" value="OLS01994.1"/>
    <property type="molecule type" value="Genomic_DNA"/>
</dbReference>
<evidence type="ECO:0000259" key="1">
    <source>
        <dbReference type="Pfam" id="PF13175"/>
    </source>
</evidence>
<dbReference type="InterPro" id="IPR041685">
    <property type="entry name" value="AAA_GajA/Old/RecF-like"/>
</dbReference>
<dbReference type="PANTHER" id="PTHR43581:SF4">
    <property type="entry name" value="ATP_GTP PHOSPHATASE"/>
    <property type="match status" value="1"/>
</dbReference>
<dbReference type="RefSeq" id="WP_075727863.1">
    <property type="nucleotide sequence ID" value="NZ_LTDM01000053.1"/>
</dbReference>
<dbReference type="Proteomes" id="UP000186112">
    <property type="component" value="Unassembled WGS sequence"/>
</dbReference>
<protein>
    <submittedName>
        <fullName evidence="2">DNA replication and repair protein RecF</fullName>
    </submittedName>
</protein>
<dbReference type="Pfam" id="PF13175">
    <property type="entry name" value="AAA_15"/>
    <property type="match status" value="1"/>
</dbReference>
<dbReference type="InterPro" id="IPR051396">
    <property type="entry name" value="Bact_Antivir_Def_Nuclease"/>
</dbReference>
<dbReference type="Gene3D" id="3.40.50.300">
    <property type="entry name" value="P-loop containing nucleotide triphosphate hydrolases"/>
    <property type="match status" value="1"/>
</dbReference>
<dbReference type="InterPro" id="IPR027417">
    <property type="entry name" value="P-loop_NTPase"/>
</dbReference>
<dbReference type="SUPFAM" id="SSF52540">
    <property type="entry name" value="P-loop containing nucleoside triphosphate hydrolases"/>
    <property type="match status" value="1"/>
</dbReference>
<evidence type="ECO:0000313" key="2">
    <source>
        <dbReference type="EMBL" id="OLS01994.1"/>
    </source>
</evidence>
<gene>
    <name evidence="2" type="primary">recF_3</name>
    <name evidence="2" type="ORF">TICRE_21360</name>
</gene>
<dbReference type="OrthoDB" id="9810873at2"/>
<sequence length="515" mass="59570">MKMKTLRLKNFRGYRDEMSVEFCDLTTFVGKNDIGKSTILEALDIFLNEGKGIIKMDKEDINKRAVQEGETEISFSISFEELPNKIIIDATNETTLEAEYLTNINGQLEIIKKYPNAGVQKVFIKAYHPTNTQCNNLLQKKDTELRKIIESNDIICDDKTKNAVMREAIWNHYTDDLQLSEIEIDITKGDTKPIWEKLQRYLPTYSLFQSDRKNSDGDSEVQDPLKEAVKQILMNEELRQKLNDVAAEVEVKLKEVSDRTLEKLREMNPDVANSLNPVIPPLESLKWTDVFKNVSISGDEDIPINKRGSGVKRLILLNFFRAEAERRRAETNSEGIIYAIEEPETSQHTEHQKMLINAFIELASSENTQIIITTHSANCVKELEFENLRLISTGETGRVIENISPMELPYPSLNEVNFLAFSEVSEEYHNELYGFIEAEEQLVSYKSEQPTIQYKKIMRDNNVRETQITLTEYIRHQIHHPENTHNPRYSTEQLKESICLMRYFINENKNAETAQ</sequence>
<evidence type="ECO:0000313" key="3">
    <source>
        <dbReference type="Proteomes" id="UP000186112"/>
    </source>
</evidence>
<accession>A0A1U7M3U7</accession>
<proteinExistence type="predicted"/>
<dbReference type="AlphaFoldDB" id="A0A1U7M3U7"/>
<keyword evidence="3" id="KW-1185">Reference proteome</keyword>
<feature type="domain" description="Endonuclease GajA/Old nuclease/RecF-like AAA" evidence="1">
    <location>
        <begin position="1"/>
        <end position="380"/>
    </location>
</feature>